<name>A0A8W8IZ48_MAGGI</name>
<accession>A0A8W8IZ48</accession>
<evidence type="ECO:0000313" key="1">
    <source>
        <dbReference type="EnsemblMetazoa" id="G16320.2:cds"/>
    </source>
</evidence>
<dbReference type="EnsemblMetazoa" id="G16320.2">
    <property type="protein sequence ID" value="G16320.2:cds"/>
    <property type="gene ID" value="G16320"/>
</dbReference>
<dbReference type="AlphaFoldDB" id="A0A8W8IZ48"/>
<keyword evidence="2" id="KW-1185">Reference proteome</keyword>
<sequence>MLGDRFSYSYTCKLENVNKSNRNQRKATSWCITQGSTSCHSISRIRGAHIVKENMAGDETPMTELLADVGRENDDTAEVILSKTEMQKKQSLKGIKFSDFQETIEKINDAEYLGIRITINEELYGYDIPIPGGAKIKPEQTKVKEIDFAKRVRFSSDTGSTDFPSQCVDQSDRQEAWEETRRIDDYTEYEGVWFTFRVGKEK</sequence>
<evidence type="ECO:0000313" key="2">
    <source>
        <dbReference type="Proteomes" id="UP000005408"/>
    </source>
</evidence>
<dbReference type="Proteomes" id="UP000005408">
    <property type="component" value="Unassembled WGS sequence"/>
</dbReference>
<organism evidence="1 2">
    <name type="scientific">Magallana gigas</name>
    <name type="common">Pacific oyster</name>
    <name type="synonym">Crassostrea gigas</name>
    <dbReference type="NCBI Taxonomy" id="29159"/>
    <lineage>
        <taxon>Eukaryota</taxon>
        <taxon>Metazoa</taxon>
        <taxon>Spiralia</taxon>
        <taxon>Lophotrochozoa</taxon>
        <taxon>Mollusca</taxon>
        <taxon>Bivalvia</taxon>
        <taxon>Autobranchia</taxon>
        <taxon>Pteriomorphia</taxon>
        <taxon>Ostreida</taxon>
        <taxon>Ostreoidea</taxon>
        <taxon>Ostreidae</taxon>
        <taxon>Magallana</taxon>
    </lineage>
</organism>
<proteinExistence type="predicted"/>
<reference evidence="1" key="1">
    <citation type="submission" date="2022-08" db="UniProtKB">
        <authorList>
            <consortium name="EnsemblMetazoa"/>
        </authorList>
    </citation>
    <scope>IDENTIFICATION</scope>
    <source>
        <strain evidence="1">05x7-T-G4-1.051#20</strain>
    </source>
</reference>
<protein>
    <submittedName>
        <fullName evidence="1">Uncharacterized protein</fullName>
    </submittedName>
</protein>